<protein>
    <submittedName>
        <fullName evidence="2">Uncharacterized protein</fullName>
    </submittedName>
</protein>
<dbReference type="AlphaFoldDB" id="A0A0F4YJ53"/>
<dbReference type="Proteomes" id="UP000053958">
    <property type="component" value="Unassembled WGS sequence"/>
</dbReference>
<organism evidence="2 3">
    <name type="scientific">Rasamsonia emersonii (strain ATCC 16479 / CBS 393.64 / IMI 116815)</name>
    <dbReference type="NCBI Taxonomy" id="1408163"/>
    <lineage>
        <taxon>Eukaryota</taxon>
        <taxon>Fungi</taxon>
        <taxon>Dikarya</taxon>
        <taxon>Ascomycota</taxon>
        <taxon>Pezizomycotina</taxon>
        <taxon>Eurotiomycetes</taxon>
        <taxon>Eurotiomycetidae</taxon>
        <taxon>Eurotiales</taxon>
        <taxon>Trichocomaceae</taxon>
        <taxon>Rasamsonia</taxon>
    </lineage>
</organism>
<dbReference type="GeneID" id="25320065"/>
<dbReference type="OrthoDB" id="4161406at2759"/>
<dbReference type="EMBL" id="LASV01000477">
    <property type="protein sequence ID" value="KKA18254.1"/>
    <property type="molecule type" value="Genomic_DNA"/>
</dbReference>
<feature type="chain" id="PRO_5002481648" evidence="1">
    <location>
        <begin position="29"/>
        <end position="169"/>
    </location>
</feature>
<keyword evidence="1" id="KW-0732">Signal</keyword>
<reference evidence="2 3" key="1">
    <citation type="submission" date="2015-04" db="EMBL/GenBank/DDBJ databases">
        <authorList>
            <person name="Heijne W.H."/>
            <person name="Fedorova N.D."/>
            <person name="Nierman W.C."/>
            <person name="Vollebregt A.W."/>
            <person name="Zhao Z."/>
            <person name="Wu L."/>
            <person name="Kumar M."/>
            <person name="Stam H."/>
            <person name="van den Berg M.A."/>
            <person name="Pel H.J."/>
        </authorList>
    </citation>
    <scope>NUCLEOTIDE SEQUENCE [LARGE SCALE GENOMIC DNA]</scope>
    <source>
        <strain evidence="2 3">CBS 393.64</strain>
    </source>
</reference>
<comment type="caution">
    <text evidence="2">The sequence shown here is derived from an EMBL/GenBank/DDBJ whole genome shotgun (WGS) entry which is preliminary data.</text>
</comment>
<sequence length="169" mass="16862">MRVFSLAAISAAALLSLVQYCPAPFAAALGPALGMTAEAITAADSAVASMASGAIAGGISAAAAKSKGGHKRGVPAGFPPGVSEQAWEQCENQLKSEKIYLKGKPNNGVEADGVPPACMDLATLVTGHPTQEGGPVPIVMGSASLLYNGLSQAELAQLGQVLKAKGIIH</sequence>
<evidence type="ECO:0000313" key="3">
    <source>
        <dbReference type="Proteomes" id="UP000053958"/>
    </source>
</evidence>
<proteinExistence type="predicted"/>
<dbReference type="RefSeq" id="XP_013324866.1">
    <property type="nucleotide sequence ID" value="XM_013469412.1"/>
</dbReference>
<name>A0A0F4YJ53_RASE3</name>
<feature type="signal peptide" evidence="1">
    <location>
        <begin position="1"/>
        <end position="28"/>
    </location>
</feature>
<evidence type="ECO:0000256" key="1">
    <source>
        <dbReference type="SAM" id="SignalP"/>
    </source>
</evidence>
<accession>A0A0F4YJ53</accession>
<gene>
    <name evidence="2" type="ORF">T310_7800</name>
</gene>
<evidence type="ECO:0000313" key="2">
    <source>
        <dbReference type="EMBL" id="KKA18254.1"/>
    </source>
</evidence>
<keyword evidence="3" id="KW-1185">Reference proteome</keyword>
<dbReference type="STRING" id="1408163.A0A0F4YJ53"/>